<feature type="compositionally biased region" description="Polar residues" evidence="1">
    <location>
        <begin position="1"/>
        <end position="11"/>
    </location>
</feature>
<accession>A0A0L0FBX7</accession>
<feature type="region of interest" description="Disordered" evidence="1">
    <location>
        <begin position="79"/>
        <end position="114"/>
    </location>
</feature>
<feature type="region of interest" description="Disordered" evidence="1">
    <location>
        <begin position="162"/>
        <end position="195"/>
    </location>
</feature>
<dbReference type="AlphaFoldDB" id="A0A0L0FBX7"/>
<dbReference type="Proteomes" id="UP000054560">
    <property type="component" value="Unassembled WGS sequence"/>
</dbReference>
<keyword evidence="3" id="KW-1185">Reference proteome</keyword>
<protein>
    <submittedName>
        <fullName evidence="2">Uncharacterized protein</fullName>
    </submittedName>
</protein>
<feature type="region of interest" description="Disordered" evidence="1">
    <location>
        <begin position="1"/>
        <end position="44"/>
    </location>
</feature>
<organism evidence="2 3">
    <name type="scientific">Sphaeroforma arctica JP610</name>
    <dbReference type="NCBI Taxonomy" id="667725"/>
    <lineage>
        <taxon>Eukaryota</taxon>
        <taxon>Ichthyosporea</taxon>
        <taxon>Ichthyophonida</taxon>
        <taxon>Sphaeroforma</taxon>
    </lineage>
</organism>
<reference evidence="2 3" key="1">
    <citation type="submission" date="2011-02" db="EMBL/GenBank/DDBJ databases">
        <title>The Genome Sequence of Sphaeroforma arctica JP610.</title>
        <authorList>
            <consortium name="The Broad Institute Genome Sequencing Platform"/>
            <person name="Russ C."/>
            <person name="Cuomo C."/>
            <person name="Young S.K."/>
            <person name="Zeng Q."/>
            <person name="Gargeya S."/>
            <person name="Alvarado L."/>
            <person name="Berlin A."/>
            <person name="Chapman S.B."/>
            <person name="Chen Z."/>
            <person name="Freedman E."/>
            <person name="Gellesch M."/>
            <person name="Goldberg J."/>
            <person name="Griggs A."/>
            <person name="Gujja S."/>
            <person name="Heilman E."/>
            <person name="Heiman D."/>
            <person name="Howarth C."/>
            <person name="Mehta T."/>
            <person name="Neiman D."/>
            <person name="Pearson M."/>
            <person name="Roberts A."/>
            <person name="Saif S."/>
            <person name="Shea T."/>
            <person name="Shenoy N."/>
            <person name="Sisk P."/>
            <person name="Stolte C."/>
            <person name="Sykes S."/>
            <person name="White J."/>
            <person name="Yandava C."/>
            <person name="Burger G."/>
            <person name="Gray M.W."/>
            <person name="Holland P.W.H."/>
            <person name="King N."/>
            <person name="Lang F.B.F."/>
            <person name="Roger A.J."/>
            <person name="Ruiz-Trillo I."/>
            <person name="Haas B."/>
            <person name="Nusbaum C."/>
            <person name="Birren B."/>
        </authorList>
    </citation>
    <scope>NUCLEOTIDE SEQUENCE [LARGE SCALE GENOMIC DNA]</scope>
    <source>
        <strain evidence="2 3">JP610</strain>
    </source>
</reference>
<feature type="compositionally biased region" description="Basic and acidic residues" evidence="1">
    <location>
        <begin position="96"/>
        <end position="106"/>
    </location>
</feature>
<feature type="non-terminal residue" evidence="2">
    <location>
        <position position="260"/>
    </location>
</feature>
<sequence>MAIAATNSQSRLRLRHIPRWEPSRSNGNIARKRKSTPTGPWGPIDSRTAGFKCAFDQILHYNWLPPPSDVRAEAVEHKFSNMEQTKPSPRKNSTVRSDKISERTETGGKPSRLQQVGGLCRDLAEHFLRFNITWLDSQSSDYSLNVGTDNFVLASASKARAAPISSNQSDHSMATRPASHSNTTSNRSSVHPERTTVNLSVHPALARADTGNISIGQLTRNDIEDGAAEEVLVQTHRSTPELSGELWTDSDRRVLNEDCI</sequence>
<feature type="compositionally biased region" description="Polar residues" evidence="1">
    <location>
        <begin position="81"/>
        <end position="95"/>
    </location>
</feature>
<dbReference type="GeneID" id="25913680"/>
<dbReference type="EMBL" id="KQ244572">
    <property type="protein sequence ID" value="KNC74272.1"/>
    <property type="molecule type" value="Genomic_DNA"/>
</dbReference>
<proteinExistence type="predicted"/>
<feature type="compositionally biased region" description="Polar residues" evidence="1">
    <location>
        <begin position="164"/>
        <end position="195"/>
    </location>
</feature>
<name>A0A0L0FBX7_9EUKA</name>
<evidence type="ECO:0000256" key="1">
    <source>
        <dbReference type="SAM" id="MobiDB-lite"/>
    </source>
</evidence>
<evidence type="ECO:0000313" key="2">
    <source>
        <dbReference type="EMBL" id="KNC74272.1"/>
    </source>
</evidence>
<evidence type="ECO:0000313" key="3">
    <source>
        <dbReference type="Proteomes" id="UP000054560"/>
    </source>
</evidence>
<gene>
    <name evidence="2" type="ORF">SARC_13176</name>
</gene>
<dbReference type="RefSeq" id="XP_014148174.1">
    <property type="nucleotide sequence ID" value="XM_014292699.1"/>
</dbReference>